<dbReference type="Pfam" id="PF00072">
    <property type="entry name" value="Response_reg"/>
    <property type="match status" value="1"/>
</dbReference>
<dbReference type="SUPFAM" id="SSF50341">
    <property type="entry name" value="CheW-like"/>
    <property type="match status" value="1"/>
</dbReference>
<dbReference type="SUPFAM" id="SSF47226">
    <property type="entry name" value="Histidine-containing phosphotransfer domain, HPT domain"/>
    <property type="match status" value="1"/>
</dbReference>
<dbReference type="SUPFAM" id="SSF55874">
    <property type="entry name" value="ATPase domain of HSP90 chaperone/DNA topoisomerase II/histidine kinase"/>
    <property type="match status" value="1"/>
</dbReference>
<evidence type="ECO:0000313" key="14">
    <source>
        <dbReference type="Proteomes" id="UP000031307"/>
    </source>
</evidence>
<dbReference type="InterPro" id="IPR051315">
    <property type="entry name" value="Bact_Chemotaxis_CheA"/>
</dbReference>
<dbReference type="Gene3D" id="3.30.565.10">
    <property type="entry name" value="Histidine kinase-like ATPase, C-terminal domain"/>
    <property type="match status" value="1"/>
</dbReference>
<feature type="modified residue" description="4-aspartylphosphate" evidence="7">
    <location>
        <position position="855"/>
    </location>
</feature>
<feature type="domain" description="CheW-like" evidence="11">
    <location>
        <begin position="648"/>
        <end position="782"/>
    </location>
</feature>
<dbReference type="SUPFAM" id="SSF52172">
    <property type="entry name" value="CheY-like"/>
    <property type="match status" value="1"/>
</dbReference>
<keyword evidence="5" id="KW-0418">Kinase</keyword>
<dbReference type="AlphaFoldDB" id="A0A0C1EAI4"/>
<evidence type="ECO:0000256" key="5">
    <source>
        <dbReference type="ARBA" id="ARBA00022777"/>
    </source>
</evidence>
<dbReference type="PRINTS" id="PR00344">
    <property type="entry name" value="BCTRLSENSOR"/>
</dbReference>
<dbReference type="Gene3D" id="2.30.30.40">
    <property type="entry name" value="SH3 Domains"/>
    <property type="match status" value="1"/>
</dbReference>
<dbReference type="GO" id="GO:0000155">
    <property type="term" value="F:phosphorelay sensor kinase activity"/>
    <property type="evidence" value="ECO:0007669"/>
    <property type="project" value="UniProtKB-ARBA"/>
</dbReference>
<dbReference type="Pfam" id="PF01627">
    <property type="entry name" value="Hpt"/>
    <property type="match status" value="1"/>
</dbReference>
<evidence type="ECO:0000256" key="6">
    <source>
        <dbReference type="PROSITE-ProRule" id="PRU00110"/>
    </source>
</evidence>
<dbReference type="Gene3D" id="1.20.120.160">
    <property type="entry name" value="HPT domain"/>
    <property type="match status" value="1"/>
</dbReference>
<dbReference type="SMART" id="SM00387">
    <property type="entry name" value="HATPase_c"/>
    <property type="match status" value="1"/>
</dbReference>
<dbReference type="InterPro" id="IPR004358">
    <property type="entry name" value="Sig_transdc_His_kin-like_C"/>
</dbReference>
<dbReference type="PROSITE" id="PS50109">
    <property type="entry name" value="HIS_KIN"/>
    <property type="match status" value="1"/>
</dbReference>
<dbReference type="FunFam" id="3.30.565.10:FF:000016">
    <property type="entry name" value="Chemotaxis protein CheA, putative"/>
    <property type="match status" value="1"/>
</dbReference>
<dbReference type="InterPro" id="IPR036890">
    <property type="entry name" value="HATPase_C_sf"/>
</dbReference>
<organism evidence="13 14">
    <name type="scientific">Parachlamydia acanthamoebae</name>
    <dbReference type="NCBI Taxonomy" id="83552"/>
    <lineage>
        <taxon>Bacteria</taxon>
        <taxon>Pseudomonadati</taxon>
        <taxon>Chlamydiota</taxon>
        <taxon>Chlamydiia</taxon>
        <taxon>Parachlamydiales</taxon>
        <taxon>Parachlamydiaceae</taxon>
        <taxon>Parachlamydia</taxon>
    </lineage>
</organism>
<dbReference type="GO" id="GO:0006935">
    <property type="term" value="P:chemotaxis"/>
    <property type="evidence" value="ECO:0007669"/>
    <property type="project" value="InterPro"/>
</dbReference>
<evidence type="ECO:0000259" key="12">
    <source>
        <dbReference type="PROSITE" id="PS50894"/>
    </source>
</evidence>
<dbReference type="RefSeq" id="WP_013924831.1">
    <property type="nucleotide sequence ID" value="NZ_JASBUT010000014.1"/>
</dbReference>
<feature type="domain" description="Response regulatory" evidence="10">
    <location>
        <begin position="806"/>
        <end position="922"/>
    </location>
</feature>
<reference evidence="13 14" key="1">
    <citation type="journal article" date="2014" name="Mol. Biol. Evol.">
        <title>Massive expansion of Ubiquitination-related gene families within the Chlamydiae.</title>
        <authorList>
            <person name="Domman D."/>
            <person name="Collingro A."/>
            <person name="Lagkouvardos I."/>
            <person name="Gehre L."/>
            <person name="Weinmaier T."/>
            <person name="Rattei T."/>
            <person name="Subtil A."/>
            <person name="Horn M."/>
        </authorList>
    </citation>
    <scope>NUCLEOTIDE SEQUENCE [LARGE SCALE GENOMIC DNA]</scope>
    <source>
        <strain evidence="13 14">OEW1</strain>
    </source>
</reference>
<dbReference type="SMART" id="SM00448">
    <property type="entry name" value="REC"/>
    <property type="match status" value="1"/>
</dbReference>
<feature type="compositionally biased region" description="Basic and acidic residues" evidence="8">
    <location>
        <begin position="315"/>
        <end position="328"/>
    </location>
</feature>
<proteinExistence type="predicted"/>
<evidence type="ECO:0000256" key="4">
    <source>
        <dbReference type="ARBA" id="ARBA00022679"/>
    </source>
</evidence>
<accession>A0A0C1EAI4</accession>
<dbReference type="CDD" id="cd00088">
    <property type="entry name" value="HPT"/>
    <property type="match status" value="1"/>
</dbReference>
<comment type="catalytic activity">
    <reaction evidence="1">
        <text>ATP + protein L-histidine = ADP + protein N-phospho-L-histidine.</text>
        <dbReference type="EC" id="2.7.13.3"/>
    </reaction>
</comment>
<dbReference type="InterPro" id="IPR036061">
    <property type="entry name" value="CheW-like_dom_sf"/>
</dbReference>
<keyword evidence="3 7" id="KW-0597">Phosphoprotein</keyword>
<dbReference type="Pfam" id="PF01584">
    <property type="entry name" value="CheW"/>
    <property type="match status" value="1"/>
</dbReference>
<dbReference type="EMBL" id="JSAM01000041">
    <property type="protein sequence ID" value="KIA78097.1"/>
    <property type="molecule type" value="Genomic_DNA"/>
</dbReference>
<name>A0A0C1EAI4_9BACT</name>
<gene>
    <name evidence="13" type="primary">frzE</name>
    <name evidence="13" type="ORF">DB43_EW00070</name>
</gene>
<dbReference type="InterPro" id="IPR011006">
    <property type="entry name" value="CheY-like_superfamily"/>
</dbReference>
<keyword evidence="4 13" id="KW-0808">Transferase</keyword>
<sequence>MNPSEEKNLPVLELFRKDLKGRLSQIQKYVKQIKDGKREDFDIPYKPGTILHELKAEANLIQQDVLFQLLKSLEVLFKHVQESNQYEPLIDNPVLDETLNFLQKFCEIESAQLSTWLKAEEKKAQELAHQIAQSFTRKSLKEPQPTPIVKEFSPPSPLRNVSQEVGQELVLERAMLEIFLTELQVQTTVLNTGLVFLEEHAESTEILNTLMRAAHSIKGAARVVSLNGIVQLAHAMEDCFVAAKEKKMILSAWSIDILLEVVDFLSDLSKTSFANFSLKMVQQEQKITQLIKKVADLLHVEEIPLTSSESTNPYTKEESSSSSEESKIYDKLSKKLDETLPASEREGDRVLRVTAENLNRLMGLAGETLVESHWLQPFSSELQKLNQGQRKVGENLEQLRNSLDKDALTEHAEYYLNEVQNKEKEYTKNLSARLSELEMFIRRHSNLSDRLYREVIASRMRPFADGVEAFPRMVRDLAHELKKKVRLQIIGKNTLVDREILEKLESPLSHLIRNAVDHGISTPEERMKAGKPPEGWIKLEAEHRGGMLIITVSDDGKGIDLDELRQVLIDKKMVTPEAMRKLTEKEILDFLFVPGFTTSKRVTEISGRGIGLNIVQSMIHEVGGKLQISFVPKKGISFQLQLPLTLSVIRALLVEISGEPYAFPLSRIDSALLVPKESIETMENRQYFKFEGVNIGLISAHQILNVEAPKETADVYSVILLNNLSNYYGLVVDTFLGERELVVQELDVRLGKIMDLSAGALMEDGTPLLILDVEDLLRSIDTVLAAGQPEKLRPKPEREKRSLKKRILVVDDSITVREVEKRLLQNKGYEVDVAINGMDGWNAVRIGQYHLVVTDVDMPRMNGIELVRHIKNDPKLKNLPVMIVSYKEKEEDRLLGMEAGANYYLSKGSFHEESLVDAVEDLIGKP</sequence>
<comment type="caution">
    <text evidence="13">The sequence shown here is derived from an EMBL/GenBank/DDBJ whole genome shotgun (WGS) entry which is preliminary data.</text>
</comment>
<dbReference type="PATRIC" id="fig|83552.4.peg.703"/>
<dbReference type="Pfam" id="PF02518">
    <property type="entry name" value="HATPase_c"/>
    <property type="match status" value="1"/>
</dbReference>
<feature type="domain" description="HPt" evidence="12">
    <location>
        <begin position="168"/>
        <end position="272"/>
    </location>
</feature>
<evidence type="ECO:0000256" key="8">
    <source>
        <dbReference type="SAM" id="MobiDB-lite"/>
    </source>
</evidence>
<dbReference type="InterPro" id="IPR001789">
    <property type="entry name" value="Sig_transdc_resp-reg_receiver"/>
</dbReference>
<dbReference type="SMART" id="SM00260">
    <property type="entry name" value="CheW"/>
    <property type="match status" value="1"/>
</dbReference>
<evidence type="ECO:0000259" key="10">
    <source>
        <dbReference type="PROSITE" id="PS50110"/>
    </source>
</evidence>
<dbReference type="InterPro" id="IPR005467">
    <property type="entry name" value="His_kinase_dom"/>
</dbReference>
<feature type="modified residue" description="Phosphohistidine" evidence="6">
    <location>
        <position position="215"/>
    </location>
</feature>
<dbReference type="Gene3D" id="3.40.50.2300">
    <property type="match status" value="1"/>
</dbReference>
<evidence type="ECO:0000256" key="7">
    <source>
        <dbReference type="PROSITE-ProRule" id="PRU00169"/>
    </source>
</evidence>
<dbReference type="InterPro" id="IPR036641">
    <property type="entry name" value="HPT_dom_sf"/>
</dbReference>
<dbReference type="PROSITE" id="PS50110">
    <property type="entry name" value="RESPONSE_REGULATORY"/>
    <property type="match status" value="1"/>
</dbReference>
<feature type="region of interest" description="Disordered" evidence="8">
    <location>
        <begin position="308"/>
        <end position="328"/>
    </location>
</feature>
<feature type="domain" description="Histidine kinase" evidence="9">
    <location>
        <begin position="394"/>
        <end position="646"/>
    </location>
</feature>
<dbReference type="Proteomes" id="UP000031307">
    <property type="component" value="Unassembled WGS sequence"/>
</dbReference>
<dbReference type="PANTHER" id="PTHR43395:SF1">
    <property type="entry name" value="CHEMOTAXIS PROTEIN CHEA"/>
    <property type="match status" value="1"/>
</dbReference>
<evidence type="ECO:0000256" key="2">
    <source>
        <dbReference type="ARBA" id="ARBA00012438"/>
    </source>
</evidence>
<evidence type="ECO:0000259" key="11">
    <source>
        <dbReference type="PROSITE" id="PS50851"/>
    </source>
</evidence>
<dbReference type="PANTHER" id="PTHR43395">
    <property type="entry name" value="SENSOR HISTIDINE KINASE CHEA"/>
    <property type="match status" value="1"/>
</dbReference>
<evidence type="ECO:0000259" key="9">
    <source>
        <dbReference type="PROSITE" id="PS50109"/>
    </source>
</evidence>
<evidence type="ECO:0000313" key="13">
    <source>
        <dbReference type="EMBL" id="KIA78097.1"/>
    </source>
</evidence>
<dbReference type="PROSITE" id="PS50851">
    <property type="entry name" value="CHEW"/>
    <property type="match status" value="1"/>
</dbReference>
<dbReference type="InterPro" id="IPR003594">
    <property type="entry name" value="HATPase_dom"/>
</dbReference>
<dbReference type="EC" id="2.7.13.3" evidence="2"/>
<protein>
    <recommendedName>
        <fullName evidence="2">histidine kinase</fullName>
        <ecNumber evidence="2">2.7.13.3</ecNumber>
    </recommendedName>
</protein>
<dbReference type="OMA" id="EYGDLSM"/>
<evidence type="ECO:0000256" key="3">
    <source>
        <dbReference type="ARBA" id="ARBA00022553"/>
    </source>
</evidence>
<dbReference type="InterPro" id="IPR002545">
    <property type="entry name" value="CheW-lke_dom"/>
</dbReference>
<dbReference type="InterPro" id="IPR008207">
    <property type="entry name" value="Sig_transdc_His_kin_Hpt_dom"/>
</dbReference>
<dbReference type="SMART" id="SM00073">
    <property type="entry name" value="HPT"/>
    <property type="match status" value="1"/>
</dbReference>
<evidence type="ECO:0000256" key="1">
    <source>
        <dbReference type="ARBA" id="ARBA00000085"/>
    </source>
</evidence>
<dbReference type="PROSITE" id="PS50894">
    <property type="entry name" value="HPT"/>
    <property type="match status" value="1"/>
</dbReference>